<evidence type="ECO:0008006" key="3">
    <source>
        <dbReference type="Google" id="ProtNLM"/>
    </source>
</evidence>
<keyword evidence="2" id="KW-1185">Reference proteome</keyword>
<comment type="caution">
    <text evidence="1">The sequence shown here is derived from an EMBL/GenBank/DDBJ whole genome shotgun (WGS) entry which is preliminary data.</text>
</comment>
<reference evidence="1" key="2">
    <citation type="submission" date="2020-02" db="EMBL/GenBank/DDBJ databases">
        <authorList>
            <person name="Gilchrist C.L.M."/>
            <person name="Chooi Y.-H."/>
        </authorList>
    </citation>
    <scope>NUCLEOTIDE SEQUENCE</scope>
    <source>
        <strain evidence="1">MST-FP2251</strain>
    </source>
</reference>
<dbReference type="SUPFAM" id="SSF56112">
    <property type="entry name" value="Protein kinase-like (PK-like)"/>
    <property type="match status" value="1"/>
</dbReference>
<dbReference type="Gene3D" id="3.90.1200.10">
    <property type="match status" value="1"/>
</dbReference>
<dbReference type="EMBL" id="VCAU01000021">
    <property type="protein sequence ID" value="KAF9891135.1"/>
    <property type="molecule type" value="Genomic_DNA"/>
</dbReference>
<dbReference type="InterPro" id="IPR011009">
    <property type="entry name" value="Kinase-like_dom_sf"/>
</dbReference>
<dbReference type="PANTHER" id="PTHR21310">
    <property type="entry name" value="AMINOGLYCOSIDE PHOSPHOTRANSFERASE-RELATED-RELATED"/>
    <property type="match status" value="1"/>
</dbReference>
<dbReference type="AlphaFoldDB" id="A0AAD4CR23"/>
<gene>
    <name evidence="1" type="ORF">FE257_005071</name>
</gene>
<reference evidence="1" key="1">
    <citation type="journal article" date="2019" name="Beilstein J. Org. Chem.">
        <title>Nanangenines: drimane sesquiterpenoids as the dominant metabolite cohort of a novel Australian fungus, Aspergillus nanangensis.</title>
        <authorList>
            <person name="Lacey H.J."/>
            <person name="Gilchrist C.L.M."/>
            <person name="Crombie A."/>
            <person name="Kalaitzis J.A."/>
            <person name="Vuong D."/>
            <person name="Rutledge P.J."/>
            <person name="Turner P."/>
            <person name="Pitt J.I."/>
            <person name="Lacey E."/>
            <person name="Chooi Y.H."/>
            <person name="Piggott A.M."/>
        </authorList>
    </citation>
    <scope>NUCLEOTIDE SEQUENCE</scope>
    <source>
        <strain evidence="1">MST-FP2251</strain>
    </source>
</reference>
<dbReference type="Gene3D" id="3.30.200.20">
    <property type="entry name" value="Phosphorylase Kinase, domain 1"/>
    <property type="match status" value="1"/>
</dbReference>
<name>A0AAD4CR23_ASPNN</name>
<proteinExistence type="predicted"/>
<dbReference type="Proteomes" id="UP001194746">
    <property type="component" value="Unassembled WGS sequence"/>
</dbReference>
<accession>A0AAD4CR23</accession>
<sequence>MIETPTKLEAVVRQHFSPAARVRSAYLLEGHLHAVWVLVLSNEDRLLLKCSPNSTTPLLRREQHLLDTEARVIALLGQSSVPGVPSLVHYDSHGDLLDSSFLIRRYVAGRTQREMETQLTIQNRQDIDRRLGLLANRIGQHVSTSFGTVQQVASGRGKRSWKEAFVVLFESVLRDAEDAFVNIPYSEIRHHVRRLSTELEAVTLPRLVVVDFGRPSQVILDPESRQVSGVIDFSNALWGDVQMAEIFDEPSSAVLDGFGSDSLRGHSDVRQLLYACYRCVQMITTQYYRDRDIIADNQARRRLTTIVREMKEID</sequence>
<protein>
    <recommendedName>
        <fullName evidence="3">Aminoglycoside phosphotransferase domain-containing protein</fullName>
    </recommendedName>
</protein>
<dbReference type="PANTHER" id="PTHR21310:SF59">
    <property type="entry name" value="AMINOGLYCOSIDE PHOSPHOTRANSFERASE DOMAIN-CONTAINING PROTEIN"/>
    <property type="match status" value="1"/>
</dbReference>
<dbReference type="InterPro" id="IPR051678">
    <property type="entry name" value="AGP_Transferase"/>
</dbReference>
<evidence type="ECO:0000313" key="1">
    <source>
        <dbReference type="EMBL" id="KAF9891135.1"/>
    </source>
</evidence>
<organism evidence="1 2">
    <name type="scientific">Aspergillus nanangensis</name>
    <dbReference type="NCBI Taxonomy" id="2582783"/>
    <lineage>
        <taxon>Eukaryota</taxon>
        <taxon>Fungi</taxon>
        <taxon>Dikarya</taxon>
        <taxon>Ascomycota</taxon>
        <taxon>Pezizomycotina</taxon>
        <taxon>Eurotiomycetes</taxon>
        <taxon>Eurotiomycetidae</taxon>
        <taxon>Eurotiales</taxon>
        <taxon>Aspergillaceae</taxon>
        <taxon>Aspergillus</taxon>
        <taxon>Aspergillus subgen. Circumdati</taxon>
    </lineage>
</organism>
<evidence type="ECO:0000313" key="2">
    <source>
        <dbReference type="Proteomes" id="UP001194746"/>
    </source>
</evidence>